<evidence type="ECO:0000256" key="1">
    <source>
        <dbReference type="SAM" id="Phobius"/>
    </source>
</evidence>
<accession>A0A7V9YWP9</accession>
<comment type="caution">
    <text evidence="2">The sequence shown here is derived from an EMBL/GenBank/DDBJ whole genome shotgun (WGS) entry which is preliminary data.</text>
</comment>
<evidence type="ECO:0008006" key="4">
    <source>
        <dbReference type="Google" id="ProtNLM"/>
    </source>
</evidence>
<dbReference type="EMBL" id="JACDUU010000001">
    <property type="protein sequence ID" value="MBA2869823.1"/>
    <property type="molecule type" value="Genomic_DNA"/>
</dbReference>
<reference evidence="2 3" key="1">
    <citation type="submission" date="2020-07" db="EMBL/GenBank/DDBJ databases">
        <title>Genomic Encyclopedia of Type Strains, Phase IV (KMG-IV): sequencing the most valuable type-strain genomes for metagenomic binning, comparative biology and taxonomic classification.</title>
        <authorList>
            <person name="Goeker M."/>
        </authorList>
    </citation>
    <scope>NUCLEOTIDE SEQUENCE [LARGE SCALE GENOMIC DNA]</scope>
    <source>
        <strain evidence="2 3">DSM 25220</strain>
    </source>
</reference>
<sequence length="143" mass="16132">MKNKSHLKTINWFIFGLLISIGVITAIITLLDLNNLNDTTQSLDGRQSRAEFRWSSMHTAMTVVLLILSTFLAIGWKRLFPFNVPIALIIAGFYYELFFLTFTVGWVGIQGMIGLLLALLTGVILIISHSVFIFIKRKKAIKS</sequence>
<evidence type="ECO:0000313" key="2">
    <source>
        <dbReference type="EMBL" id="MBA2869823.1"/>
    </source>
</evidence>
<dbReference type="RefSeq" id="WP_181535147.1">
    <property type="nucleotide sequence ID" value="NZ_JACDUU010000001.1"/>
</dbReference>
<keyword evidence="1" id="KW-1133">Transmembrane helix</keyword>
<dbReference type="Proteomes" id="UP000580891">
    <property type="component" value="Unassembled WGS sequence"/>
</dbReference>
<organism evidence="2 3">
    <name type="scientific">[Anoxybacillus] calidus</name>
    <dbReference type="NCBI Taxonomy" id="575178"/>
    <lineage>
        <taxon>Bacteria</taxon>
        <taxon>Bacillati</taxon>
        <taxon>Bacillota</taxon>
        <taxon>Bacilli</taxon>
        <taxon>Bacillales</taxon>
        <taxon>Anoxybacillaceae</taxon>
        <taxon>Paranoxybacillus</taxon>
    </lineage>
</organism>
<feature type="transmembrane region" description="Helical" evidence="1">
    <location>
        <begin position="115"/>
        <end position="135"/>
    </location>
</feature>
<dbReference type="AlphaFoldDB" id="A0A7V9YWP9"/>
<feature type="transmembrane region" description="Helical" evidence="1">
    <location>
        <begin position="86"/>
        <end position="109"/>
    </location>
</feature>
<feature type="transmembrane region" description="Helical" evidence="1">
    <location>
        <begin position="12"/>
        <end position="34"/>
    </location>
</feature>
<name>A0A7V9YWP9_9BACL</name>
<proteinExistence type="predicted"/>
<keyword evidence="3" id="KW-1185">Reference proteome</keyword>
<protein>
    <recommendedName>
        <fullName evidence="4">RND transporter</fullName>
    </recommendedName>
</protein>
<keyword evidence="1" id="KW-0472">Membrane</keyword>
<feature type="transmembrane region" description="Helical" evidence="1">
    <location>
        <begin position="54"/>
        <end position="74"/>
    </location>
</feature>
<keyword evidence="1" id="KW-0812">Transmembrane</keyword>
<evidence type="ECO:0000313" key="3">
    <source>
        <dbReference type="Proteomes" id="UP000580891"/>
    </source>
</evidence>
<gene>
    <name evidence="2" type="ORF">HNQ85_000081</name>
</gene>